<feature type="compositionally biased region" description="Basic and acidic residues" evidence="1">
    <location>
        <begin position="92"/>
        <end position="114"/>
    </location>
</feature>
<evidence type="ECO:0000313" key="4">
    <source>
        <dbReference type="Proteomes" id="UP000283090"/>
    </source>
</evidence>
<keyword evidence="2" id="KW-0472">Membrane</keyword>
<evidence type="ECO:0000256" key="1">
    <source>
        <dbReference type="SAM" id="MobiDB-lite"/>
    </source>
</evidence>
<gene>
    <name evidence="3" type="ORF">DFL_005239</name>
</gene>
<feature type="region of interest" description="Disordered" evidence="1">
    <location>
        <begin position="88"/>
        <end position="114"/>
    </location>
</feature>
<keyword evidence="2" id="KW-1133">Transmembrane helix</keyword>
<feature type="transmembrane region" description="Helical" evidence="2">
    <location>
        <begin position="48"/>
        <end position="74"/>
    </location>
</feature>
<proteinExistence type="predicted"/>
<sequence>MPAVAATVFLICWGAGAGTIFTLAATDALSAAASTAATTAAVVAVTEATPMIATVGTGVMLIGAAGCGLAAVALGAVGVQIYDRATASGWDESEKGPEGSKKPAADAGTDSRKP</sequence>
<reference evidence="3 4" key="1">
    <citation type="submission" date="2019-01" db="EMBL/GenBank/DDBJ databases">
        <title>Intercellular communication is required for trap formation in the nematode-trapping fungus Duddingtonia flagrans.</title>
        <authorList>
            <person name="Youssar L."/>
            <person name="Wernet V."/>
            <person name="Hensel N."/>
            <person name="Hildebrandt H.-G."/>
            <person name="Fischer R."/>
        </authorList>
    </citation>
    <scope>NUCLEOTIDE SEQUENCE [LARGE SCALE GENOMIC DNA]</scope>
    <source>
        <strain evidence="3 4">CBS H-5679</strain>
    </source>
</reference>
<dbReference type="RefSeq" id="XP_067492533.1">
    <property type="nucleotide sequence ID" value="XM_067634467.1"/>
</dbReference>
<name>A0A437A729_ARTFL</name>
<dbReference type="VEuPathDB" id="FungiDB:DFL_005239"/>
<evidence type="ECO:0000313" key="3">
    <source>
        <dbReference type="EMBL" id="RVD86989.1"/>
    </source>
</evidence>
<dbReference type="GeneID" id="93587550"/>
<protein>
    <submittedName>
        <fullName evidence="3">Uncharacterized protein</fullName>
    </submittedName>
</protein>
<comment type="caution">
    <text evidence="3">The sequence shown here is derived from an EMBL/GenBank/DDBJ whole genome shotgun (WGS) entry which is preliminary data.</text>
</comment>
<keyword evidence="2" id="KW-0812">Transmembrane</keyword>
<dbReference type="EMBL" id="SAEB01000006">
    <property type="protein sequence ID" value="RVD86989.1"/>
    <property type="molecule type" value="Genomic_DNA"/>
</dbReference>
<keyword evidence="4" id="KW-1185">Reference proteome</keyword>
<accession>A0A437A729</accession>
<evidence type="ECO:0000256" key="2">
    <source>
        <dbReference type="SAM" id="Phobius"/>
    </source>
</evidence>
<dbReference type="Proteomes" id="UP000283090">
    <property type="component" value="Unassembled WGS sequence"/>
</dbReference>
<dbReference type="AlphaFoldDB" id="A0A437A729"/>
<organism evidence="3 4">
    <name type="scientific">Arthrobotrys flagrans</name>
    <name type="common">Nematode-trapping fungus</name>
    <name type="synonym">Trichothecium flagrans</name>
    <dbReference type="NCBI Taxonomy" id="97331"/>
    <lineage>
        <taxon>Eukaryota</taxon>
        <taxon>Fungi</taxon>
        <taxon>Dikarya</taxon>
        <taxon>Ascomycota</taxon>
        <taxon>Pezizomycotina</taxon>
        <taxon>Orbiliomycetes</taxon>
        <taxon>Orbiliales</taxon>
        <taxon>Orbiliaceae</taxon>
        <taxon>Arthrobotrys</taxon>
    </lineage>
</organism>